<gene>
    <name evidence="2" type="ORF">QNI22_33860</name>
</gene>
<keyword evidence="3" id="KW-1185">Reference proteome</keyword>
<dbReference type="EMBL" id="JASJOU010000017">
    <property type="protein sequence ID" value="MDJ1505692.1"/>
    <property type="molecule type" value="Genomic_DNA"/>
</dbReference>
<evidence type="ECO:0000256" key="1">
    <source>
        <dbReference type="SAM" id="MobiDB-lite"/>
    </source>
</evidence>
<evidence type="ECO:0000313" key="2">
    <source>
        <dbReference type="EMBL" id="MDJ1505692.1"/>
    </source>
</evidence>
<feature type="compositionally biased region" description="Polar residues" evidence="1">
    <location>
        <begin position="1"/>
        <end position="10"/>
    </location>
</feature>
<reference evidence="2" key="1">
    <citation type="submission" date="2023-05" db="EMBL/GenBank/DDBJ databases">
        <authorList>
            <person name="Zhang X."/>
        </authorList>
    </citation>
    <scope>NUCLEOTIDE SEQUENCE</scope>
    <source>
        <strain evidence="2">BD1B2-1</strain>
    </source>
</reference>
<sequence>MKPPKTNSTPKRPARRKTDGQKNKQAQASVLGKSSIEEKDEAIIKPINVNASILKRCKQHAKELGIKTLKEYTENALLYFVKNGMNPCEQLHSEEVSKEVVRMRNHIFSFLQKQEQQYVLPLYKEVFTQGKNAEQSVDTMLEQMEKMIVLLFRIQQMIHVSTSTMLHVSDLSAETINDIKAKNQAFVETHVSEFMKKLESDQK</sequence>
<organism evidence="2 3">
    <name type="scientific">Xanthocytophaga agilis</name>
    <dbReference type="NCBI Taxonomy" id="3048010"/>
    <lineage>
        <taxon>Bacteria</taxon>
        <taxon>Pseudomonadati</taxon>
        <taxon>Bacteroidota</taxon>
        <taxon>Cytophagia</taxon>
        <taxon>Cytophagales</taxon>
        <taxon>Rhodocytophagaceae</taxon>
        <taxon>Xanthocytophaga</taxon>
    </lineage>
</organism>
<protein>
    <submittedName>
        <fullName evidence="2">BfmA/BtgA family mobilization protein</fullName>
    </submittedName>
</protein>
<dbReference type="RefSeq" id="WP_314517981.1">
    <property type="nucleotide sequence ID" value="NZ_JASJOU010000017.1"/>
</dbReference>
<evidence type="ECO:0000313" key="3">
    <source>
        <dbReference type="Proteomes" id="UP001232063"/>
    </source>
</evidence>
<proteinExistence type="predicted"/>
<accession>A0AAE3RC55</accession>
<feature type="region of interest" description="Disordered" evidence="1">
    <location>
        <begin position="1"/>
        <end position="32"/>
    </location>
</feature>
<comment type="caution">
    <text evidence="2">The sequence shown here is derived from an EMBL/GenBank/DDBJ whole genome shotgun (WGS) entry which is preliminary data.</text>
</comment>
<dbReference type="NCBIfam" id="NF041200">
    <property type="entry name" value="mob_BfmA_Nterm"/>
    <property type="match status" value="1"/>
</dbReference>
<dbReference type="AlphaFoldDB" id="A0AAE3RC55"/>
<dbReference type="Proteomes" id="UP001232063">
    <property type="component" value="Unassembled WGS sequence"/>
</dbReference>
<dbReference type="InterPro" id="IPR048012">
    <property type="entry name" value="BfmA-like_N"/>
</dbReference>
<name>A0AAE3RC55_9BACT</name>